<keyword evidence="2" id="KW-0012">Acyltransferase</keyword>
<accession>A0A5E7CMS3</accession>
<evidence type="ECO:0000259" key="3">
    <source>
        <dbReference type="PROSITE" id="PS51186"/>
    </source>
</evidence>
<dbReference type="AlphaFoldDB" id="A0A5E7CMS3"/>
<name>A0A5E7CMS3_PSEFL</name>
<keyword evidence="1" id="KW-0808">Transferase</keyword>
<protein>
    <recommendedName>
        <fullName evidence="3">N-acetyltransferase domain-containing protein</fullName>
    </recommendedName>
</protein>
<dbReference type="PANTHER" id="PTHR43877">
    <property type="entry name" value="AMINOALKYLPHOSPHONATE N-ACETYLTRANSFERASE-RELATED-RELATED"/>
    <property type="match status" value="1"/>
</dbReference>
<dbReference type="Proteomes" id="UP000325375">
    <property type="component" value="Unassembled WGS sequence"/>
</dbReference>
<reference evidence="4 5" key="1">
    <citation type="submission" date="2019-09" db="EMBL/GenBank/DDBJ databases">
        <authorList>
            <person name="Chandra G."/>
            <person name="Truman W A."/>
        </authorList>
    </citation>
    <scope>NUCLEOTIDE SEQUENCE [LARGE SCALE GENOMIC DNA]</scope>
    <source>
        <strain evidence="4">PS718</strain>
    </source>
</reference>
<proteinExistence type="predicted"/>
<dbReference type="EMBL" id="CABVHX010000011">
    <property type="protein sequence ID" value="VVO05651.1"/>
    <property type="molecule type" value="Genomic_DNA"/>
</dbReference>
<dbReference type="Gene3D" id="3.40.630.30">
    <property type="match status" value="1"/>
</dbReference>
<dbReference type="GO" id="GO:0016747">
    <property type="term" value="F:acyltransferase activity, transferring groups other than amino-acyl groups"/>
    <property type="evidence" value="ECO:0007669"/>
    <property type="project" value="InterPro"/>
</dbReference>
<organism evidence="4 5">
    <name type="scientific">Pseudomonas fluorescens</name>
    <dbReference type="NCBI Taxonomy" id="294"/>
    <lineage>
        <taxon>Bacteria</taxon>
        <taxon>Pseudomonadati</taxon>
        <taxon>Pseudomonadota</taxon>
        <taxon>Gammaproteobacteria</taxon>
        <taxon>Pseudomonadales</taxon>
        <taxon>Pseudomonadaceae</taxon>
        <taxon>Pseudomonas</taxon>
    </lineage>
</organism>
<dbReference type="CDD" id="cd04301">
    <property type="entry name" value="NAT_SF"/>
    <property type="match status" value="1"/>
</dbReference>
<dbReference type="PROSITE" id="PS51186">
    <property type="entry name" value="GNAT"/>
    <property type="match status" value="1"/>
</dbReference>
<dbReference type="InterPro" id="IPR016181">
    <property type="entry name" value="Acyl_CoA_acyltransferase"/>
</dbReference>
<dbReference type="RefSeq" id="WP_224788433.1">
    <property type="nucleotide sequence ID" value="NZ_CABVHX010000011.1"/>
</dbReference>
<dbReference type="InterPro" id="IPR050832">
    <property type="entry name" value="Bact_Acetyltransf"/>
</dbReference>
<evidence type="ECO:0000313" key="4">
    <source>
        <dbReference type="EMBL" id="VVO05651.1"/>
    </source>
</evidence>
<dbReference type="InterPro" id="IPR000182">
    <property type="entry name" value="GNAT_dom"/>
</dbReference>
<evidence type="ECO:0000313" key="5">
    <source>
        <dbReference type="Proteomes" id="UP000325375"/>
    </source>
</evidence>
<dbReference type="SUPFAM" id="SSF55729">
    <property type="entry name" value="Acyl-CoA N-acyltransferases (Nat)"/>
    <property type="match status" value="1"/>
</dbReference>
<evidence type="ECO:0000256" key="2">
    <source>
        <dbReference type="ARBA" id="ARBA00023315"/>
    </source>
</evidence>
<evidence type="ECO:0000256" key="1">
    <source>
        <dbReference type="ARBA" id="ARBA00022679"/>
    </source>
</evidence>
<dbReference type="Pfam" id="PF00583">
    <property type="entry name" value="Acetyltransf_1"/>
    <property type="match status" value="1"/>
</dbReference>
<sequence>MIHSNEIVVRPATNAHFAAIIELRALLLEGSGASYACTSIEEQQRWREAYEGWLNDELQSSPQIRLLVALSGSQVVGCVTGFIDRRAPGPDCLNGSCGWVQSMVVLPAFRSRGLSRVLMRALMSWFETMQVGKVVLQSTAAAEPLYLTMGYHRSTESIWSWQAREHCA</sequence>
<gene>
    <name evidence="4" type="ORF">PS718_03026</name>
</gene>
<feature type="domain" description="N-acetyltransferase" evidence="3">
    <location>
        <begin position="7"/>
        <end position="168"/>
    </location>
</feature>